<dbReference type="GO" id="GO:0046982">
    <property type="term" value="F:protein heterodimerization activity"/>
    <property type="evidence" value="ECO:0007669"/>
    <property type="project" value="InterPro"/>
</dbReference>
<accession>A0AAV4UJR5</accession>
<evidence type="ECO:0000256" key="1">
    <source>
        <dbReference type="ARBA" id="ARBA00006846"/>
    </source>
</evidence>
<dbReference type="FunFam" id="1.10.20.10:FF:000043">
    <property type="entry name" value="Histone H2B"/>
    <property type="match status" value="1"/>
</dbReference>
<dbReference type="GO" id="GO:0000786">
    <property type="term" value="C:nucleosome"/>
    <property type="evidence" value="ECO:0007669"/>
    <property type="project" value="InterPro"/>
</dbReference>
<feature type="domain" description="Core Histone H2A/H2B/H3" evidence="2">
    <location>
        <begin position="24"/>
        <end position="99"/>
    </location>
</feature>
<dbReference type="GO" id="GO:0005634">
    <property type="term" value="C:nucleus"/>
    <property type="evidence" value="ECO:0007669"/>
    <property type="project" value="UniProtKB-ARBA"/>
</dbReference>
<dbReference type="GO" id="GO:0003677">
    <property type="term" value="F:DNA binding"/>
    <property type="evidence" value="ECO:0007669"/>
    <property type="project" value="InterPro"/>
</dbReference>
<dbReference type="Proteomes" id="UP001054837">
    <property type="component" value="Unassembled WGS sequence"/>
</dbReference>
<dbReference type="GO" id="GO:0030527">
    <property type="term" value="F:structural constituent of chromatin"/>
    <property type="evidence" value="ECO:0007669"/>
    <property type="project" value="InterPro"/>
</dbReference>
<dbReference type="InterPro" id="IPR009072">
    <property type="entry name" value="Histone-fold"/>
</dbReference>
<dbReference type="AlphaFoldDB" id="A0AAV4UJR5"/>
<reference evidence="3 4" key="1">
    <citation type="submission" date="2021-06" db="EMBL/GenBank/DDBJ databases">
        <title>Caerostris darwini draft genome.</title>
        <authorList>
            <person name="Kono N."/>
            <person name="Arakawa K."/>
        </authorList>
    </citation>
    <scope>NUCLEOTIDE SEQUENCE [LARGE SCALE GENOMIC DNA]</scope>
</reference>
<name>A0AAV4UJR5_9ARAC</name>
<dbReference type="InterPro" id="IPR007125">
    <property type="entry name" value="H2A/H2B/H3"/>
</dbReference>
<organism evidence="3 4">
    <name type="scientific">Caerostris darwini</name>
    <dbReference type="NCBI Taxonomy" id="1538125"/>
    <lineage>
        <taxon>Eukaryota</taxon>
        <taxon>Metazoa</taxon>
        <taxon>Ecdysozoa</taxon>
        <taxon>Arthropoda</taxon>
        <taxon>Chelicerata</taxon>
        <taxon>Arachnida</taxon>
        <taxon>Araneae</taxon>
        <taxon>Araneomorphae</taxon>
        <taxon>Entelegynae</taxon>
        <taxon>Araneoidea</taxon>
        <taxon>Araneidae</taxon>
        <taxon>Caerostris</taxon>
    </lineage>
</organism>
<comment type="caution">
    <text evidence="3">The sequence shown here is derived from an EMBL/GenBank/DDBJ whole genome shotgun (WGS) entry which is preliminary data.</text>
</comment>
<dbReference type="InterPro" id="IPR000558">
    <property type="entry name" value="Histone_H2B"/>
</dbReference>
<dbReference type="PANTHER" id="PTHR23428">
    <property type="entry name" value="HISTONE H2B"/>
    <property type="match status" value="1"/>
</dbReference>
<dbReference type="EMBL" id="BPLQ01011449">
    <property type="protein sequence ID" value="GIY57987.1"/>
    <property type="molecule type" value="Genomic_DNA"/>
</dbReference>
<evidence type="ECO:0000259" key="2">
    <source>
        <dbReference type="Pfam" id="PF00125"/>
    </source>
</evidence>
<dbReference type="PRINTS" id="PR00621">
    <property type="entry name" value="HISTONEH2B"/>
</dbReference>
<protein>
    <recommendedName>
        <fullName evidence="2">Core Histone H2A/H2B/H3 domain-containing protein</fullName>
    </recommendedName>
</protein>
<dbReference type="Gene3D" id="1.10.20.10">
    <property type="entry name" value="Histone, subunit A"/>
    <property type="match status" value="1"/>
</dbReference>
<sequence>MYILRNKKIILKKTGVKDRIAKKTQLLKRKKRIESYAIYISRVLKQMEPELGISMDALSEMNFYVNFLFALIVEESSKLVKISKRSTITERDIETAIRLLMPGELSRQAILEATRAVNKFMEQK</sequence>
<comment type="similarity">
    <text evidence="1">Belongs to the histone H2B family.</text>
</comment>
<dbReference type="SMART" id="SM00427">
    <property type="entry name" value="H2B"/>
    <property type="match status" value="1"/>
</dbReference>
<gene>
    <name evidence="3" type="ORF">CDAR_284641</name>
</gene>
<dbReference type="SUPFAM" id="SSF47113">
    <property type="entry name" value="Histone-fold"/>
    <property type="match status" value="1"/>
</dbReference>
<dbReference type="Pfam" id="PF00125">
    <property type="entry name" value="Histone"/>
    <property type="match status" value="1"/>
</dbReference>
<proteinExistence type="inferred from homology"/>
<evidence type="ECO:0000313" key="3">
    <source>
        <dbReference type="EMBL" id="GIY57987.1"/>
    </source>
</evidence>
<evidence type="ECO:0000313" key="4">
    <source>
        <dbReference type="Proteomes" id="UP001054837"/>
    </source>
</evidence>
<keyword evidence="4" id="KW-1185">Reference proteome</keyword>
<dbReference type="CDD" id="cd22910">
    <property type="entry name" value="HFD_H2B"/>
    <property type="match status" value="1"/>
</dbReference>